<keyword evidence="1" id="KW-1133">Transmembrane helix</keyword>
<reference evidence="3" key="1">
    <citation type="journal article" date="2015" name="Sci. Rep.">
        <title>Tissue- and time-dependent transcription in Ixodes ricinus salivary glands and midguts when blood feeding on the vertebrate host.</title>
        <authorList>
            <person name="Kotsyfakis M."/>
            <person name="Schwarz A."/>
            <person name="Erhart J."/>
            <person name="Ribeiro J.M."/>
        </authorList>
    </citation>
    <scope>NUCLEOTIDE SEQUENCE</scope>
    <source>
        <tissue evidence="3">Salivary gland and midgut</tissue>
    </source>
</reference>
<dbReference type="Pfam" id="PF25970">
    <property type="entry name" value="SEC22a_C"/>
    <property type="match status" value="1"/>
</dbReference>
<evidence type="ECO:0000259" key="2">
    <source>
        <dbReference type="Pfam" id="PF25970"/>
    </source>
</evidence>
<feature type="domain" description="Vesicle-trafficking protein SEC22a/c C-terminal" evidence="2">
    <location>
        <begin position="21"/>
        <end position="91"/>
    </location>
</feature>
<name>V5HN34_IXORI</name>
<sequence length="102" mass="11643">MLKQPTVNEEEARFGIPQRADAFHGTVFVCQGALYCVQIYLLVNYSNRRRKISWMVLLAFVVCSLLLSDFEEPLHSVFFLSSAVLATVCVVFRRTQLKTSSH</sequence>
<dbReference type="AlphaFoldDB" id="V5HN34"/>
<organism evidence="3">
    <name type="scientific">Ixodes ricinus</name>
    <name type="common">Common tick</name>
    <name type="synonym">Acarus ricinus</name>
    <dbReference type="NCBI Taxonomy" id="34613"/>
    <lineage>
        <taxon>Eukaryota</taxon>
        <taxon>Metazoa</taxon>
        <taxon>Ecdysozoa</taxon>
        <taxon>Arthropoda</taxon>
        <taxon>Chelicerata</taxon>
        <taxon>Arachnida</taxon>
        <taxon>Acari</taxon>
        <taxon>Parasitiformes</taxon>
        <taxon>Ixodida</taxon>
        <taxon>Ixodoidea</taxon>
        <taxon>Ixodidae</taxon>
        <taxon>Ixodinae</taxon>
        <taxon>Ixodes</taxon>
    </lineage>
</organism>
<proteinExistence type="evidence at transcript level"/>
<protein>
    <recommendedName>
        <fullName evidence="2">Vesicle-trafficking protein SEC22a/c C-terminal domain-containing protein</fullName>
    </recommendedName>
</protein>
<feature type="transmembrane region" description="Helical" evidence="1">
    <location>
        <begin position="22"/>
        <end position="43"/>
    </location>
</feature>
<feature type="transmembrane region" description="Helical" evidence="1">
    <location>
        <begin position="52"/>
        <end position="68"/>
    </location>
</feature>
<evidence type="ECO:0000256" key="1">
    <source>
        <dbReference type="SAM" id="Phobius"/>
    </source>
</evidence>
<feature type="transmembrane region" description="Helical" evidence="1">
    <location>
        <begin position="74"/>
        <end position="92"/>
    </location>
</feature>
<dbReference type="EMBL" id="GANP01005204">
    <property type="protein sequence ID" value="JAB79264.1"/>
    <property type="molecule type" value="mRNA"/>
</dbReference>
<keyword evidence="1" id="KW-0812">Transmembrane</keyword>
<keyword evidence="1" id="KW-0472">Membrane</keyword>
<accession>V5HN34</accession>
<evidence type="ECO:0000313" key="3">
    <source>
        <dbReference type="EMBL" id="JAB79264.1"/>
    </source>
</evidence>
<dbReference type="InterPro" id="IPR059071">
    <property type="entry name" value="SEC22a-c_C"/>
</dbReference>